<organism evidence="1 2">
    <name type="scientific">Schistosoma rodhaini</name>
    <dbReference type="NCBI Taxonomy" id="6188"/>
    <lineage>
        <taxon>Eukaryota</taxon>
        <taxon>Metazoa</taxon>
        <taxon>Spiralia</taxon>
        <taxon>Lophotrochozoa</taxon>
        <taxon>Platyhelminthes</taxon>
        <taxon>Trematoda</taxon>
        <taxon>Digenea</taxon>
        <taxon>Strigeidida</taxon>
        <taxon>Schistosomatoidea</taxon>
        <taxon>Schistosomatidae</taxon>
        <taxon>Schistosoma</taxon>
    </lineage>
</organism>
<keyword evidence="1" id="KW-1185">Reference proteome</keyword>
<protein>
    <submittedName>
        <fullName evidence="2">Uncharacterized protein</fullName>
    </submittedName>
</protein>
<accession>A0AA85G0L7</accession>
<sequence>MFSEYMAYTEPRSVGNLIFYSLGYDKYIIISNINNLLNVQFIGNHQVTHLVNDIYITSAHTDFTQPLEAVDKVKLKRNVFDDDKANVNMGNASFRSVCWFS</sequence>
<dbReference type="AlphaFoldDB" id="A0AA85G0L7"/>
<evidence type="ECO:0000313" key="1">
    <source>
        <dbReference type="Proteomes" id="UP000050792"/>
    </source>
</evidence>
<evidence type="ECO:0000313" key="2">
    <source>
        <dbReference type="WBParaSite" id="SRDH1_73450.1"/>
    </source>
</evidence>
<reference evidence="1" key="1">
    <citation type="submission" date="2022-06" db="EMBL/GenBank/DDBJ databases">
        <authorList>
            <person name="Berger JAMES D."/>
            <person name="Berger JAMES D."/>
        </authorList>
    </citation>
    <scope>NUCLEOTIDE SEQUENCE [LARGE SCALE GENOMIC DNA]</scope>
</reference>
<proteinExistence type="predicted"/>
<name>A0AA85G0L7_9TREM</name>
<reference evidence="2" key="2">
    <citation type="submission" date="2023-11" db="UniProtKB">
        <authorList>
            <consortium name="WormBaseParasite"/>
        </authorList>
    </citation>
    <scope>IDENTIFICATION</scope>
</reference>
<dbReference type="WBParaSite" id="SRDH1_73450.1">
    <property type="protein sequence ID" value="SRDH1_73450.1"/>
    <property type="gene ID" value="SRDH1_73450"/>
</dbReference>
<dbReference type="Proteomes" id="UP000050792">
    <property type="component" value="Unassembled WGS sequence"/>
</dbReference>